<dbReference type="Gene3D" id="3.90.850.10">
    <property type="entry name" value="Fumarylacetoacetase-like, C-terminal domain"/>
    <property type="match status" value="1"/>
</dbReference>
<dbReference type="PANTHER" id="PTHR11820">
    <property type="entry name" value="ACYLPYRUVASE"/>
    <property type="match status" value="1"/>
</dbReference>
<evidence type="ECO:0000313" key="4">
    <source>
        <dbReference type="Proteomes" id="UP000313645"/>
    </source>
</evidence>
<evidence type="ECO:0000256" key="1">
    <source>
        <dbReference type="ARBA" id="ARBA00022723"/>
    </source>
</evidence>
<sequence>MHPYQHLWHTGNPIELPLGKIVCVGRNYAGHARELNNPVPDTPLLFMKPATAATALEHPIRLPQGRGDVHFETELAVLVDKPLTNATEEDVRDAIAGYGLALDLTLRDVQSQLKAKGQPWERAKAFDGACPLSPFVPADAVDHGEPIRFTLDIDDHRQQTGTTADMLFPVVPLIAHMSEHFTLMPGDVILTGTPEGVGPLYPGQKLTLALGENMMVETKVV</sequence>
<proteinExistence type="predicted"/>
<protein>
    <submittedName>
        <fullName evidence="3">Fumarylacetoacetate hydrolase family protein</fullName>
    </submittedName>
</protein>
<dbReference type="InterPro" id="IPR011234">
    <property type="entry name" value="Fumarylacetoacetase-like_C"/>
</dbReference>
<accession>A0ABY1ZP20</accession>
<organism evidence="3 4">
    <name type="scientific">Marinobacter halodurans</name>
    <dbReference type="NCBI Taxonomy" id="2528979"/>
    <lineage>
        <taxon>Bacteria</taxon>
        <taxon>Pseudomonadati</taxon>
        <taxon>Pseudomonadota</taxon>
        <taxon>Gammaproteobacteria</taxon>
        <taxon>Pseudomonadales</taxon>
        <taxon>Marinobacteraceae</taxon>
        <taxon>Marinobacter</taxon>
    </lineage>
</organism>
<dbReference type="PANTHER" id="PTHR11820:SF7">
    <property type="entry name" value="ACYLPYRUVASE FAHD1, MITOCHONDRIAL"/>
    <property type="match status" value="1"/>
</dbReference>
<feature type="domain" description="Fumarylacetoacetase-like C-terminal" evidence="2">
    <location>
        <begin position="20"/>
        <end position="217"/>
    </location>
</feature>
<gene>
    <name evidence="3" type="ORF">EZI54_08125</name>
</gene>
<keyword evidence="1" id="KW-0479">Metal-binding</keyword>
<keyword evidence="4" id="KW-1185">Reference proteome</keyword>
<reference evidence="3 4" key="1">
    <citation type="submission" date="2019-02" db="EMBL/GenBank/DDBJ databases">
        <title>Marinobacter halodurans sp. nov., a marine bacterium isolated from sea tidal flat.</title>
        <authorList>
            <person name="Yoo Y."/>
            <person name="Lee D.W."/>
            <person name="Kim B.S."/>
            <person name="Kim J.-J."/>
        </authorList>
    </citation>
    <scope>NUCLEOTIDE SEQUENCE [LARGE SCALE GENOMIC DNA]</scope>
    <source>
        <strain evidence="3 4">YJ-S3-2</strain>
    </source>
</reference>
<dbReference type="Pfam" id="PF01557">
    <property type="entry name" value="FAA_hydrolase"/>
    <property type="match status" value="1"/>
</dbReference>
<dbReference type="Proteomes" id="UP000313645">
    <property type="component" value="Unassembled WGS sequence"/>
</dbReference>
<evidence type="ECO:0000313" key="3">
    <source>
        <dbReference type="EMBL" id="TBW56905.1"/>
    </source>
</evidence>
<dbReference type="InterPro" id="IPR036663">
    <property type="entry name" value="Fumarylacetoacetase_C_sf"/>
</dbReference>
<dbReference type="GO" id="GO:0016787">
    <property type="term" value="F:hydrolase activity"/>
    <property type="evidence" value="ECO:0007669"/>
    <property type="project" value="UniProtKB-KW"/>
</dbReference>
<dbReference type="SUPFAM" id="SSF56529">
    <property type="entry name" value="FAH"/>
    <property type="match status" value="1"/>
</dbReference>
<comment type="caution">
    <text evidence="3">The sequence shown here is derived from an EMBL/GenBank/DDBJ whole genome shotgun (WGS) entry which is preliminary data.</text>
</comment>
<dbReference type="NCBIfam" id="NF007967">
    <property type="entry name" value="PRK10691.1"/>
    <property type="match status" value="1"/>
</dbReference>
<dbReference type="RefSeq" id="WP_131480836.1">
    <property type="nucleotide sequence ID" value="NZ_SJDL01000009.1"/>
</dbReference>
<evidence type="ECO:0000259" key="2">
    <source>
        <dbReference type="Pfam" id="PF01557"/>
    </source>
</evidence>
<dbReference type="EMBL" id="SJDL01000009">
    <property type="protein sequence ID" value="TBW56905.1"/>
    <property type="molecule type" value="Genomic_DNA"/>
</dbReference>
<keyword evidence="3" id="KW-0378">Hydrolase</keyword>
<name>A0ABY1ZP20_9GAMM</name>